<dbReference type="Proteomes" id="UP000784294">
    <property type="component" value="Unassembled WGS sequence"/>
</dbReference>
<comment type="caution">
    <text evidence="1">The sequence shown here is derived from an EMBL/GenBank/DDBJ whole genome shotgun (WGS) entry which is preliminary data.</text>
</comment>
<organism evidence="1 2">
    <name type="scientific">Protopolystoma xenopodis</name>
    <dbReference type="NCBI Taxonomy" id="117903"/>
    <lineage>
        <taxon>Eukaryota</taxon>
        <taxon>Metazoa</taxon>
        <taxon>Spiralia</taxon>
        <taxon>Lophotrochozoa</taxon>
        <taxon>Platyhelminthes</taxon>
        <taxon>Monogenea</taxon>
        <taxon>Polyopisthocotylea</taxon>
        <taxon>Polystomatidea</taxon>
        <taxon>Polystomatidae</taxon>
        <taxon>Protopolystoma</taxon>
    </lineage>
</organism>
<dbReference type="EMBL" id="CAAALY010281901">
    <property type="protein sequence ID" value="VEL43489.1"/>
    <property type="molecule type" value="Genomic_DNA"/>
</dbReference>
<reference evidence="1" key="1">
    <citation type="submission" date="2018-11" db="EMBL/GenBank/DDBJ databases">
        <authorList>
            <consortium name="Pathogen Informatics"/>
        </authorList>
    </citation>
    <scope>NUCLEOTIDE SEQUENCE</scope>
</reference>
<proteinExistence type="predicted"/>
<dbReference type="AlphaFoldDB" id="A0A3S5BWL8"/>
<protein>
    <submittedName>
        <fullName evidence="1">Uncharacterized protein</fullName>
    </submittedName>
</protein>
<evidence type="ECO:0000313" key="1">
    <source>
        <dbReference type="EMBL" id="VEL43489.1"/>
    </source>
</evidence>
<gene>
    <name evidence="1" type="ORF">PXEA_LOCUS36929</name>
</gene>
<name>A0A3S5BWL8_9PLAT</name>
<keyword evidence="2" id="KW-1185">Reference proteome</keyword>
<accession>A0A3S5BWL8</accession>
<sequence>MLARRSLARDSTRASINKRRSTGLLSVTLTNSPTADQIVGMPNYLEVVHTSTERERESTSVLQNHEISHFITPRVCPFT</sequence>
<evidence type="ECO:0000313" key="2">
    <source>
        <dbReference type="Proteomes" id="UP000784294"/>
    </source>
</evidence>